<reference evidence="3" key="1">
    <citation type="submission" date="2021-04" db="EMBL/GenBank/DDBJ databases">
        <title>Complete Genome Sequences of Macrococcus spp. from dog and cattle.</title>
        <authorList>
            <person name="Schwendener S."/>
            <person name="Perreten V."/>
        </authorList>
    </citation>
    <scope>NUCLEOTIDE SEQUENCE</scope>
    <source>
        <strain evidence="3">Epi0143-OL</strain>
    </source>
</reference>
<dbReference type="SUPFAM" id="SSF47413">
    <property type="entry name" value="lambda repressor-like DNA-binding domains"/>
    <property type="match status" value="1"/>
</dbReference>
<feature type="domain" description="HTH cro/C1-type" evidence="2">
    <location>
        <begin position="8"/>
        <end position="39"/>
    </location>
</feature>
<keyword evidence="1" id="KW-0812">Transmembrane</keyword>
<sequence length="282" mass="32220">MQPIGRKLKQKRESLGMTLVDLENKIKIQRKYIEMIERNDFASLPNPNYTVGFIEKYAKSVNLNAEKLIEEHQDELPDDYISAVEAKQHLNETQTIVKKDDQLIRQLIISLVGLILVISVVWLLSAKLLFKSTDNRWTAGNVNESRDVKVEAKEKSKAAAKKQEVKEKPVKPVKVVKTSVKYKSFDGSTLSYDVVTSERLVLKVKSSVPTWIQVDDDNEKRYAYQKVKDKTMTIDNKVKTVTLISGNSTDLQVWINDQKLDVPKTADSLITRTYQFAIESTD</sequence>
<dbReference type="RefSeq" id="WP_254250488.1">
    <property type="nucleotide sequence ID" value="NZ_CP073809.1"/>
</dbReference>
<dbReference type="InterPro" id="IPR001387">
    <property type="entry name" value="Cro/C1-type_HTH"/>
</dbReference>
<dbReference type="InterPro" id="IPR050400">
    <property type="entry name" value="Bact_Cytoskel_RodZ"/>
</dbReference>
<accession>A0A9Q9BNB6</accession>
<name>A0A9Q9BNB6_9STAP</name>
<evidence type="ECO:0000313" key="4">
    <source>
        <dbReference type="Proteomes" id="UP001057381"/>
    </source>
</evidence>
<evidence type="ECO:0000256" key="1">
    <source>
        <dbReference type="SAM" id="Phobius"/>
    </source>
</evidence>
<dbReference type="InterPro" id="IPR010982">
    <property type="entry name" value="Lambda_DNA-bd_dom_sf"/>
</dbReference>
<keyword evidence="1" id="KW-0472">Membrane</keyword>
<dbReference type="GO" id="GO:0003677">
    <property type="term" value="F:DNA binding"/>
    <property type="evidence" value="ECO:0007669"/>
    <property type="project" value="InterPro"/>
</dbReference>
<dbReference type="Gene3D" id="1.10.260.40">
    <property type="entry name" value="lambda repressor-like DNA-binding domains"/>
    <property type="match status" value="1"/>
</dbReference>
<dbReference type="PANTHER" id="PTHR34475">
    <property type="match status" value="1"/>
</dbReference>
<protein>
    <submittedName>
        <fullName evidence="3">Helix-turn-helix domain-containing protein</fullName>
    </submittedName>
</protein>
<dbReference type="CDD" id="cd00093">
    <property type="entry name" value="HTH_XRE"/>
    <property type="match status" value="1"/>
</dbReference>
<dbReference type="EMBL" id="CP073809">
    <property type="protein sequence ID" value="UTH14703.1"/>
    <property type="molecule type" value="Genomic_DNA"/>
</dbReference>
<dbReference type="PANTHER" id="PTHR34475:SF1">
    <property type="entry name" value="CYTOSKELETON PROTEIN RODZ"/>
    <property type="match status" value="1"/>
</dbReference>
<feature type="transmembrane region" description="Helical" evidence="1">
    <location>
        <begin position="107"/>
        <end position="125"/>
    </location>
</feature>
<gene>
    <name evidence="3" type="ORF">KFV11_04935</name>
</gene>
<dbReference type="Proteomes" id="UP001057381">
    <property type="component" value="Chromosome"/>
</dbReference>
<keyword evidence="1" id="KW-1133">Transmembrane helix</keyword>
<evidence type="ECO:0000259" key="2">
    <source>
        <dbReference type="PROSITE" id="PS50943"/>
    </source>
</evidence>
<dbReference type="SMART" id="SM00530">
    <property type="entry name" value="HTH_XRE"/>
    <property type="match status" value="1"/>
</dbReference>
<dbReference type="KEGG" id="mequ:KFV11_04935"/>
<dbReference type="AlphaFoldDB" id="A0A9Q9BNB6"/>
<organism evidence="3 4">
    <name type="scientific">Macrococcus equipercicus</name>
    <dbReference type="NCBI Taxonomy" id="69967"/>
    <lineage>
        <taxon>Bacteria</taxon>
        <taxon>Bacillati</taxon>
        <taxon>Bacillota</taxon>
        <taxon>Bacilli</taxon>
        <taxon>Bacillales</taxon>
        <taxon>Staphylococcaceae</taxon>
        <taxon>Macrococcus</taxon>
    </lineage>
</organism>
<dbReference type="Pfam" id="PF13413">
    <property type="entry name" value="HTH_25"/>
    <property type="match status" value="1"/>
</dbReference>
<evidence type="ECO:0000313" key="3">
    <source>
        <dbReference type="EMBL" id="UTH14703.1"/>
    </source>
</evidence>
<proteinExistence type="predicted"/>
<dbReference type="PROSITE" id="PS50943">
    <property type="entry name" value="HTH_CROC1"/>
    <property type="match status" value="1"/>
</dbReference>